<sequence>MQIRGRLEGECAILSDGMVGPKCKFIPDPTSKARASIMYIPDIHMVDSFCEDSEGALEHNTLAPTKQNIRCNYKSTWTIISRHQDFTKLRRRPANEDTRPNFIIVRQDSSSIVLVLDVSTSMKGKFIQMLHKATTRFIADRVPDGAKLGLVKFSNDASIISPLTKVDNTTRNLLLSQIPSSADGYTAIGKGLNTGLQSQGGMIVLVTDGEENRDPRIVDVTPSIQKAGVTVNSVAFGDKASIHLEQLIKATGGVGFYFNTTENTTAKIDMAFLSSITSQYDVKEQPLTVLNERVPVSPQSPTIRYFYMDSQLGGRTTFTFTSPAINQVQVRLMSPRDHRYEAGSPEYLFDQANQQIKIILQKAESGRWFAEIRSSGFSDVSWVVTSVPKDPKNQPVRIKSWIGDLELTFPTVARVYAHVSKSYEPVLGAHVVATIDRPMGSLVNIVLLDNGAGADGTRDDGIYSAYFTQFNGDGRYSVVARVVNNGQAGVRINHRPLLSRSPPLPKPSHPFEKEGTTGFPLEDFIRREDEMPEEDPRNLLEDFERSAFTGAFRVQAFPKDGMVQDVFPPCPVTDLRVTKINGDVVSLRWTSPGDDLDYGNVSSIEVRFDENLKALLKNFTSSKLVVEKDLVDGTLDPPPPGLYHEISIKVPISLDEPKTVFFAVVGMDASGNRAESFSIFPANLGKLGRDPSNFTLAWKIGIAIILLVAVISIVLVAFYFRRRQKDTIPSVAFSNS</sequence>
<keyword evidence="2" id="KW-1133">Transmembrane helix</keyword>
<dbReference type="PANTHER" id="PTHR10579:SF177">
    <property type="entry name" value="CALCIUM-ACTIVATED CHLORIDE CHANNEL REGULATOR 4-LIKE PROTEIN"/>
    <property type="match status" value="1"/>
</dbReference>
<dbReference type="PROSITE" id="PS50234">
    <property type="entry name" value="VWFA"/>
    <property type="match status" value="1"/>
</dbReference>
<dbReference type="EMBL" id="CP092875">
    <property type="protein sequence ID" value="UYV76177.1"/>
    <property type="molecule type" value="Genomic_DNA"/>
</dbReference>
<dbReference type="CDD" id="cd00198">
    <property type="entry name" value="vWFA"/>
    <property type="match status" value="1"/>
</dbReference>
<keyword evidence="2" id="KW-0472">Membrane</keyword>
<dbReference type="PANTHER" id="PTHR10579">
    <property type="entry name" value="CALCIUM-ACTIVATED CHLORIDE CHANNEL REGULATOR"/>
    <property type="match status" value="1"/>
</dbReference>
<feature type="domain" description="VWFA" evidence="3">
    <location>
        <begin position="111"/>
        <end position="276"/>
    </location>
</feature>
<dbReference type="InterPro" id="IPR036465">
    <property type="entry name" value="vWFA_dom_sf"/>
</dbReference>
<dbReference type="InterPro" id="IPR002035">
    <property type="entry name" value="VWF_A"/>
</dbReference>
<reference evidence="4 5" key="1">
    <citation type="submission" date="2022-01" db="EMBL/GenBank/DDBJ databases">
        <title>A chromosomal length assembly of Cordylochernes scorpioides.</title>
        <authorList>
            <person name="Zeh D."/>
            <person name="Zeh J."/>
        </authorList>
    </citation>
    <scope>NUCLEOTIDE SEQUENCE [LARGE SCALE GENOMIC DNA]</scope>
    <source>
        <strain evidence="4">IN4F17</strain>
        <tissue evidence="4">Whole Body</tissue>
    </source>
</reference>
<dbReference type="SUPFAM" id="SSF53300">
    <property type="entry name" value="vWA-like"/>
    <property type="match status" value="1"/>
</dbReference>
<name>A0ABY6L6U2_9ARAC</name>
<proteinExistence type="predicted"/>
<dbReference type="SMART" id="SM00327">
    <property type="entry name" value="VWA"/>
    <property type="match status" value="1"/>
</dbReference>
<dbReference type="InterPro" id="IPR051266">
    <property type="entry name" value="CLCR"/>
</dbReference>
<dbReference type="Gene3D" id="3.40.50.410">
    <property type="entry name" value="von Willebrand factor, type A domain"/>
    <property type="match status" value="1"/>
</dbReference>
<dbReference type="InterPro" id="IPR013642">
    <property type="entry name" value="CLCA_N"/>
</dbReference>
<feature type="region of interest" description="Disordered" evidence="1">
    <location>
        <begin position="496"/>
        <end position="517"/>
    </location>
</feature>
<evidence type="ECO:0000256" key="1">
    <source>
        <dbReference type="SAM" id="MobiDB-lite"/>
    </source>
</evidence>
<organism evidence="4 5">
    <name type="scientific">Cordylochernes scorpioides</name>
    <dbReference type="NCBI Taxonomy" id="51811"/>
    <lineage>
        <taxon>Eukaryota</taxon>
        <taxon>Metazoa</taxon>
        <taxon>Ecdysozoa</taxon>
        <taxon>Arthropoda</taxon>
        <taxon>Chelicerata</taxon>
        <taxon>Arachnida</taxon>
        <taxon>Pseudoscorpiones</taxon>
        <taxon>Cheliferoidea</taxon>
        <taxon>Chernetidae</taxon>
        <taxon>Cordylochernes</taxon>
    </lineage>
</organism>
<evidence type="ECO:0000259" key="3">
    <source>
        <dbReference type="PROSITE" id="PS50234"/>
    </source>
</evidence>
<keyword evidence="2" id="KW-0812">Transmembrane</keyword>
<accession>A0ABY6L6U2</accession>
<dbReference type="NCBIfam" id="NF041940">
    <property type="entry name" value="choice_anch_X"/>
    <property type="match status" value="1"/>
</dbReference>
<dbReference type="Pfam" id="PF08434">
    <property type="entry name" value="CLCA"/>
    <property type="match status" value="1"/>
</dbReference>
<evidence type="ECO:0000313" key="5">
    <source>
        <dbReference type="Proteomes" id="UP001235939"/>
    </source>
</evidence>
<protein>
    <recommendedName>
        <fullName evidence="3">VWFA domain-containing protein</fullName>
    </recommendedName>
</protein>
<evidence type="ECO:0000313" key="4">
    <source>
        <dbReference type="EMBL" id="UYV76177.1"/>
    </source>
</evidence>
<dbReference type="Proteomes" id="UP001235939">
    <property type="component" value="Chromosome 13"/>
</dbReference>
<dbReference type="Pfam" id="PF00092">
    <property type="entry name" value="VWA"/>
    <property type="match status" value="1"/>
</dbReference>
<feature type="transmembrane region" description="Helical" evidence="2">
    <location>
        <begin position="696"/>
        <end position="720"/>
    </location>
</feature>
<gene>
    <name evidence="4" type="ORF">LAZ67_13002945</name>
</gene>
<evidence type="ECO:0000256" key="2">
    <source>
        <dbReference type="SAM" id="Phobius"/>
    </source>
</evidence>
<keyword evidence="5" id="KW-1185">Reference proteome</keyword>